<dbReference type="Pfam" id="PF04683">
    <property type="entry name" value="Rpn13_ADRM1_Pru"/>
    <property type="match status" value="1"/>
</dbReference>
<dbReference type="FunCoup" id="A0A1C7NKY4">
    <property type="interactions" value="104"/>
</dbReference>
<keyword evidence="5" id="KW-0539">Nucleus</keyword>
<evidence type="ECO:0000256" key="4">
    <source>
        <dbReference type="ARBA" id="ARBA00022942"/>
    </source>
</evidence>
<evidence type="ECO:0000256" key="3">
    <source>
        <dbReference type="ARBA" id="ARBA00022490"/>
    </source>
</evidence>
<feature type="region of interest" description="Disordered" evidence="6">
    <location>
        <begin position="170"/>
        <end position="191"/>
    </location>
</feature>
<evidence type="ECO:0000256" key="6">
    <source>
        <dbReference type="SAM" id="MobiDB-lite"/>
    </source>
</evidence>
<keyword evidence="10" id="KW-1185">Reference proteome</keyword>
<gene>
    <name evidence="9" type="primary">adrm1b</name>
    <name evidence="9" type="ORF">A0J61_02140</name>
</gene>
<evidence type="ECO:0000313" key="10">
    <source>
        <dbReference type="Proteomes" id="UP000093000"/>
    </source>
</evidence>
<proteinExistence type="predicted"/>
<dbReference type="Gene3D" id="2.30.29.70">
    <property type="entry name" value="Proteasomal ubiquitin receptor Rpn13/ADRM1"/>
    <property type="match status" value="1"/>
</dbReference>
<evidence type="ECO:0000259" key="7">
    <source>
        <dbReference type="PROSITE" id="PS51916"/>
    </source>
</evidence>
<evidence type="ECO:0000313" key="9">
    <source>
        <dbReference type="EMBL" id="OBZ89803.1"/>
    </source>
</evidence>
<feature type="compositionally biased region" description="Acidic residues" evidence="6">
    <location>
        <begin position="174"/>
        <end position="184"/>
    </location>
</feature>
<feature type="region of interest" description="Disordered" evidence="6">
    <location>
        <begin position="206"/>
        <end position="239"/>
    </location>
</feature>
<protein>
    <submittedName>
        <fullName evidence="9">Proteasomal ubiquitin receptor ADRM1</fullName>
    </submittedName>
</protein>
<dbReference type="InterPro" id="IPR006773">
    <property type="entry name" value="Rpn13/ADRM1"/>
</dbReference>
<feature type="compositionally biased region" description="Low complexity" evidence="6">
    <location>
        <begin position="206"/>
        <end position="231"/>
    </location>
</feature>
<feature type="domain" description="Pru" evidence="8">
    <location>
        <begin position="8"/>
        <end position="122"/>
    </location>
</feature>
<evidence type="ECO:0000256" key="2">
    <source>
        <dbReference type="ARBA" id="ARBA00004496"/>
    </source>
</evidence>
<dbReference type="Pfam" id="PF16550">
    <property type="entry name" value="RPN13_C"/>
    <property type="match status" value="1"/>
</dbReference>
<evidence type="ECO:0000259" key="8">
    <source>
        <dbReference type="PROSITE" id="PS51917"/>
    </source>
</evidence>
<dbReference type="GO" id="GO:0005634">
    <property type="term" value="C:nucleus"/>
    <property type="evidence" value="ECO:0007669"/>
    <property type="project" value="UniProtKB-SubCell"/>
</dbReference>
<comment type="subcellular location">
    <subcellularLocation>
        <location evidence="2">Cytoplasm</location>
    </subcellularLocation>
    <subcellularLocation>
        <location evidence="1">Nucleus</location>
    </subcellularLocation>
</comment>
<dbReference type="CDD" id="cd13314">
    <property type="entry name" value="PH_Rpn13"/>
    <property type="match status" value="1"/>
</dbReference>
<organism evidence="9 10">
    <name type="scientific">Choanephora cucurbitarum</name>
    <dbReference type="NCBI Taxonomy" id="101091"/>
    <lineage>
        <taxon>Eukaryota</taxon>
        <taxon>Fungi</taxon>
        <taxon>Fungi incertae sedis</taxon>
        <taxon>Mucoromycota</taxon>
        <taxon>Mucoromycotina</taxon>
        <taxon>Mucoromycetes</taxon>
        <taxon>Mucorales</taxon>
        <taxon>Mucorineae</taxon>
        <taxon>Choanephoraceae</taxon>
        <taxon>Choanephoroideae</taxon>
        <taxon>Choanephora</taxon>
    </lineage>
</organism>
<dbReference type="InterPro" id="IPR044867">
    <property type="entry name" value="DEUBAD_dom"/>
</dbReference>
<evidence type="ECO:0000256" key="1">
    <source>
        <dbReference type="ARBA" id="ARBA00004123"/>
    </source>
</evidence>
<keyword evidence="9" id="KW-0675">Receptor</keyword>
<dbReference type="GO" id="GO:0061133">
    <property type="term" value="F:endopeptidase activator activity"/>
    <property type="evidence" value="ECO:0007669"/>
    <property type="project" value="TreeGrafter"/>
</dbReference>
<dbReference type="InterPro" id="IPR032368">
    <property type="entry name" value="RPN13_DEUBAD"/>
</dbReference>
<sequence>MSLFATAPVSRHLVEFNAGKCIVEGSWVKPDTRKGYIYMDQSDDQLLHFYWKERKNQSTPEDDLIIFPDEAEFIKVAQCTTGRVYLLKFKTSNERHFYWMQSKNDEKDQEVVDRVNELIRDPEANMNMTSEMDESASHAELLRLLNGVENQDPNITPENLLQFLNSMNGSHEDHEDEVMEEEHEEVTQNETEIADSIPVTTTTADAADAAAGASTTTATDASATTEATTSDNTKEQPSSEQLDQLRQILANVTPNSNATPISLTDVLTSQTLTPLLNDQELCASLFPFLPEETERSAEEVRQVVRSPQFSQALQGLSAALHTGQLGPLLTQLGLDPSAGNSVESFLIAISEQAKKKKKDSSDAMDED</sequence>
<keyword evidence="4" id="KW-0647">Proteasome</keyword>
<accession>A0A1C7NKY4</accession>
<dbReference type="PROSITE" id="PS51916">
    <property type="entry name" value="DEUBAD"/>
    <property type="match status" value="1"/>
</dbReference>
<dbReference type="InterPro" id="IPR038108">
    <property type="entry name" value="RPN13_DEUBAD_sf"/>
</dbReference>
<evidence type="ECO:0000256" key="5">
    <source>
        <dbReference type="ARBA" id="ARBA00023242"/>
    </source>
</evidence>
<dbReference type="InParanoid" id="A0A1C7NKY4"/>
<dbReference type="STRING" id="101091.A0A1C7NKY4"/>
<reference evidence="9 10" key="1">
    <citation type="submission" date="2016-03" db="EMBL/GenBank/DDBJ databases">
        <title>Choanephora cucurbitarum.</title>
        <authorList>
            <person name="Min B."/>
            <person name="Park H."/>
            <person name="Park J.-H."/>
            <person name="Shin H.-D."/>
            <person name="Choi I.-G."/>
        </authorList>
    </citation>
    <scope>NUCLEOTIDE SEQUENCE [LARGE SCALE GENOMIC DNA]</scope>
    <source>
        <strain evidence="9 10">KUS-F28377</strain>
    </source>
</reference>
<feature type="domain" description="DEUBAD" evidence="7">
    <location>
        <begin position="254"/>
        <end position="359"/>
    </location>
</feature>
<dbReference type="PROSITE" id="PS51917">
    <property type="entry name" value="PRU"/>
    <property type="match status" value="1"/>
</dbReference>
<dbReference type="GO" id="GO:0070628">
    <property type="term" value="F:proteasome binding"/>
    <property type="evidence" value="ECO:0007669"/>
    <property type="project" value="TreeGrafter"/>
</dbReference>
<name>A0A1C7NKY4_9FUNG</name>
<dbReference type="OrthoDB" id="340431at2759"/>
<comment type="caution">
    <text evidence="9">The sequence shown here is derived from an EMBL/GenBank/DDBJ whole genome shotgun (WGS) entry which is preliminary data.</text>
</comment>
<dbReference type="GO" id="GO:0008541">
    <property type="term" value="C:proteasome regulatory particle, lid subcomplex"/>
    <property type="evidence" value="ECO:0007669"/>
    <property type="project" value="TreeGrafter"/>
</dbReference>
<keyword evidence="3" id="KW-0963">Cytoplasm</keyword>
<dbReference type="AlphaFoldDB" id="A0A1C7NKY4"/>
<dbReference type="InterPro" id="IPR044868">
    <property type="entry name" value="Rpn13/ADRM1_Pru"/>
</dbReference>
<dbReference type="GO" id="GO:0005737">
    <property type="term" value="C:cytoplasm"/>
    <property type="evidence" value="ECO:0007669"/>
    <property type="project" value="UniProtKB-SubCell"/>
</dbReference>
<dbReference type="Proteomes" id="UP000093000">
    <property type="component" value="Unassembled WGS sequence"/>
</dbReference>
<dbReference type="Gene3D" id="1.10.2020.20">
    <property type="match status" value="1"/>
</dbReference>
<dbReference type="InterPro" id="IPR038633">
    <property type="entry name" value="Rpn13/ADRM1_Pru_sf"/>
</dbReference>
<dbReference type="PANTHER" id="PTHR12225">
    <property type="entry name" value="ADHESION REGULATING MOLECULE 1 110 KDA CELL MEMBRANE GLYCOPROTEIN"/>
    <property type="match status" value="1"/>
</dbReference>
<dbReference type="FunFam" id="2.30.29.70:FF:000001">
    <property type="entry name" value="Proteasomal ubiquitin receptor ADRM1"/>
    <property type="match status" value="1"/>
</dbReference>
<dbReference type="PANTHER" id="PTHR12225:SF0">
    <property type="entry name" value="PROTEASOMAL UBIQUITIN RECEPTOR ADRM1"/>
    <property type="match status" value="1"/>
</dbReference>
<dbReference type="EMBL" id="LUGH01000077">
    <property type="protein sequence ID" value="OBZ89803.1"/>
    <property type="molecule type" value="Genomic_DNA"/>
</dbReference>